<feature type="transmembrane region" description="Helical" evidence="6">
    <location>
        <begin position="74"/>
        <end position="93"/>
    </location>
</feature>
<feature type="transmembrane region" description="Helical" evidence="6">
    <location>
        <begin position="344"/>
        <end position="367"/>
    </location>
</feature>
<dbReference type="InterPro" id="IPR050189">
    <property type="entry name" value="MFS_Efflux_Transporters"/>
</dbReference>
<organism evidence="8 9">
    <name type="scientific">Labedella phragmitis</name>
    <dbReference type="NCBI Taxonomy" id="2498849"/>
    <lineage>
        <taxon>Bacteria</taxon>
        <taxon>Bacillati</taxon>
        <taxon>Actinomycetota</taxon>
        <taxon>Actinomycetes</taxon>
        <taxon>Micrococcales</taxon>
        <taxon>Microbacteriaceae</taxon>
        <taxon>Labedella</taxon>
    </lineage>
</organism>
<evidence type="ECO:0000256" key="3">
    <source>
        <dbReference type="ARBA" id="ARBA00022692"/>
    </source>
</evidence>
<proteinExistence type="predicted"/>
<evidence type="ECO:0000256" key="1">
    <source>
        <dbReference type="ARBA" id="ARBA00004651"/>
    </source>
</evidence>
<name>A0A3S3ZQZ9_9MICO</name>
<dbReference type="OrthoDB" id="4332123at2"/>
<gene>
    <name evidence="8" type="ORF">ELQ90_06030</name>
</gene>
<feature type="transmembrane region" description="Helical" evidence="6">
    <location>
        <begin position="387"/>
        <end position="406"/>
    </location>
</feature>
<dbReference type="InterPro" id="IPR020846">
    <property type="entry name" value="MFS_dom"/>
</dbReference>
<dbReference type="PANTHER" id="PTHR43124:SF3">
    <property type="entry name" value="CHLORAMPHENICOL EFFLUX PUMP RV0191"/>
    <property type="match status" value="1"/>
</dbReference>
<comment type="subcellular location">
    <subcellularLocation>
        <location evidence="1">Cell membrane</location>
        <topology evidence="1">Multi-pass membrane protein</topology>
    </subcellularLocation>
</comment>
<evidence type="ECO:0000256" key="6">
    <source>
        <dbReference type="SAM" id="Phobius"/>
    </source>
</evidence>
<evidence type="ECO:0000256" key="5">
    <source>
        <dbReference type="ARBA" id="ARBA00023136"/>
    </source>
</evidence>
<feature type="transmembrane region" description="Helical" evidence="6">
    <location>
        <begin position="250"/>
        <end position="272"/>
    </location>
</feature>
<dbReference type="EMBL" id="RZNB01000002">
    <property type="protein sequence ID" value="RWZ51658.1"/>
    <property type="molecule type" value="Genomic_DNA"/>
</dbReference>
<feature type="domain" description="Major facilitator superfamily (MFS) profile" evidence="7">
    <location>
        <begin position="9"/>
        <end position="412"/>
    </location>
</feature>
<dbReference type="InterPro" id="IPR011701">
    <property type="entry name" value="MFS"/>
</dbReference>
<dbReference type="PROSITE" id="PS50850">
    <property type="entry name" value="MFS"/>
    <property type="match status" value="1"/>
</dbReference>
<evidence type="ECO:0000256" key="4">
    <source>
        <dbReference type="ARBA" id="ARBA00022989"/>
    </source>
</evidence>
<feature type="transmembrane region" description="Helical" evidence="6">
    <location>
        <begin position="217"/>
        <end position="238"/>
    </location>
</feature>
<keyword evidence="4 6" id="KW-1133">Transmembrane helix</keyword>
<keyword evidence="3 6" id="KW-0812">Transmembrane</keyword>
<dbReference type="RefSeq" id="WP_128494373.1">
    <property type="nucleotide sequence ID" value="NZ_RZNB01000002.1"/>
</dbReference>
<feature type="transmembrane region" description="Helical" evidence="6">
    <location>
        <begin position="308"/>
        <end position="332"/>
    </location>
</feature>
<dbReference type="Proteomes" id="UP000288547">
    <property type="component" value="Unassembled WGS sequence"/>
</dbReference>
<evidence type="ECO:0000313" key="8">
    <source>
        <dbReference type="EMBL" id="RWZ51658.1"/>
    </source>
</evidence>
<evidence type="ECO:0000259" key="7">
    <source>
        <dbReference type="PROSITE" id="PS50850"/>
    </source>
</evidence>
<feature type="transmembrane region" description="Helical" evidence="6">
    <location>
        <begin position="44"/>
        <end position="67"/>
    </location>
</feature>
<dbReference type="InterPro" id="IPR036259">
    <property type="entry name" value="MFS_trans_sf"/>
</dbReference>
<evidence type="ECO:0000313" key="9">
    <source>
        <dbReference type="Proteomes" id="UP000288547"/>
    </source>
</evidence>
<protein>
    <submittedName>
        <fullName evidence="8">MFS transporter</fullName>
    </submittedName>
</protein>
<dbReference type="PANTHER" id="PTHR43124">
    <property type="entry name" value="PURINE EFFLUX PUMP PBUE"/>
    <property type="match status" value="1"/>
</dbReference>
<dbReference type="SUPFAM" id="SSF103473">
    <property type="entry name" value="MFS general substrate transporter"/>
    <property type="match status" value="1"/>
</dbReference>
<dbReference type="CDD" id="cd06174">
    <property type="entry name" value="MFS"/>
    <property type="match status" value="1"/>
</dbReference>
<evidence type="ECO:0000256" key="2">
    <source>
        <dbReference type="ARBA" id="ARBA00022475"/>
    </source>
</evidence>
<sequence>MNSRRSWVVFWVGIAAYIVAILQRTSLGVAGVDAADRFDVSAAALSSLAVVQLIVYAAAQIPVGVLIDRLGPRVLLISGLALMAAGQIVLAIAPDITIAISGRVLVGLGDAGIFVSVMRLVGSWFSGRTVPQLSQWVGNLGQLGQILSAVPFAALLHSIGWTPAFLSIAALAVLATVVVIGAVSDRPADSIEGPRASSWGQSLDLLVSSLKRPGTRLGFWAHFVSQSSGTVFSLMWGFPFMVYGLGLDEHVAAAMLLVIVAAGVVFGPLLGLLSARFPYRRSNLVLLVVGLVFSAWTVLLLWPGTPPLAVLVVLLVFLGIGGPGSLIGFDYARTYNPARALGSANGVVNVGGFLASFVMMFLIGLVIDLLGHGATTNPELYRLDSFRTAFTVQYVVVGIGVVFLLLTRRTVRSRLSDDEGINVGPIWVALLRRLRRSKG</sequence>
<dbReference type="Pfam" id="PF07690">
    <property type="entry name" value="MFS_1"/>
    <property type="match status" value="1"/>
</dbReference>
<accession>A0A3S3ZQZ9</accession>
<dbReference type="GO" id="GO:0022857">
    <property type="term" value="F:transmembrane transporter activity"/>
    <property type="evidence" value="ECO:0007669"/>
    <property type="project" value="InterPro"/>
</dbReference>
<feature type="transmembrane region" description="Helical" evidence="6">
    <location>
        <begin position="284"/>
        <end position="302"/>
    </location>
</feature>
<dbReference type="AlphaFoldDB" id="A0A3S3ZQZ9"/>
<keyword evidence="2" id="KW-1003">Cell membrane</keyword>
<keyword evidence="5 6" id="KW-0472">Membrane</keyword>
<dbReference type="GO" id="GO:0005886">
    <property type="term" value="C:plasma membrane"/>
    <property type="evidence" value="ECO:0007669"/>
    <property type="project" value="UniProtKB-SubCell"/>
</dbReference>
<keyword evidence="9" id="KW-1185">Reference proteome</keyword>
<feature type="transmembrane region" description="Helical" evidence="6">
    <location>
        <begin position="165"/>
        <end position="183"/>
    </location>
</feature>
<dbReference type="Gene3D" id="1.20.1250.20">
    <property type="entry name" value="MFS general substrate transporter like domains"/>
    <property type="match status" value="2"/>
</dbReference>
<comment type="caution">
    <text evidence="8">The sequence shown here is derived from an EMBL/GenBank/DDBJ whole genome shotgun (WGS) entry which is preliminary data.</text>
</comment>
<reference evidence="8 9" key="1">
    <citation type="submission" date="2018-12" db="EMBL/GenBank/DDBJ databases">
        <authorList>
            <person name="Li F."/>
        </authorList>
    </citation>
    <scope>NUCLEOTIDE SEQUENCE [LARGE SCALE GENOMIC DNA]</scope>
    <source>
        <strain evidence="8 9">11W25H-1</strain>
    </source>
</reference>